<keyword evidence="1" id="KW-1017">Isopeptide bond</keyword>
<evidence type="ECO:0000313" key="10">
    <source>
        <dbReference type="RefSeq" id="XP_029645369.1"/>
    </source>
</evidence>
<dbReference type="InterPro" id="IPR031964">
    <property type="entry name" value="CARD_dom"/>
</dbReference>
<dbReference type="InterPro" id="IPR000488">
    <property type="entry name" value="Death_dom"/>
</dbReference>
<evidence type="ECO:0000256" key="2">
    <source>
        <dbReference type="ARBA" id="ARBA00022553"/>
    </source>
</evidence>
<feature type="transmembrane region" description="Helical" evidence="7">
    <location>
        <begin position="893"/>
        <end position="910"/>
    </location>
</feature>
<feature type="domain" description="Death" evidence="8">
    <location>
        <begin position="259"/>
        <end position="317"/>
    </location>
</feature>
<dbReference type="PROSITE" id="PS50017">
    <property type="entry name" value="DEATH_DOMAIN"/>
    <property type="match status" value="1"/>
</dbReference>
<feature type="compositionally biased region" description="Low complexity" evidence="6">
    <location>
        <begin position="528"/>
        <end position="550"/>
    </location>
</feature>
<dbReference type="Proteomes" id="UP000515154">
    <property type="component" value="Linkage group LG14"/>
</dbReference>
<keyword evidence="2" id="KW-0597">Phosphoprotein</keyword>
<feature type="compositionally biased region" description="Basic and acidic residues" evidence="6">
    <location>
        <begin position="737"/>
        <end position="751"/>
    </location>
</feature>
<dbReference type="GO" id="GO:0005737">
    <property type="term" value="C:cytoplasm"/>
    <property type="evidence" value="ECO:0007669"/>
    <property type="project" value="UniProtKB-ARBA"/>
</dbReference>
<reference evidence="10" key="1">
    <citation type="submission" date="2025-08" db="UniProtKB">
        <authorList>
            <consortium name="RefSeq"/>
        </authorList>
    </citation>
    <scope>IDENTIFICATION</scope>
</reference>
<dbReference type="Pfam" id="PF16739">
    <property type="entry name" value="CARD_2"/>
    <property type="match status" value="1"/>
</dbReference>
<dbReference type="InterPro" id="IPR011029">
    <property type="entry name" value="DEATH-like_dom_sf"/>
</dbReference>
<dbReference type="AlphaFoldDB" id="A0A6P7T3Q2"/>
<evidence type="ECO:0000256" key="4">
    <source>
        <dbReference type="ARBA" id="ARBA00022843"/>
    </source>
</evidence>
<feature type="compositionally biased region" description="Low complexity" evidence="6">
    <location>
        <begin position="427"/>
        <end position="439"/>
    </location>
</feature>
<evidence type="ECO:0000259" key="8">
    <source>
        <dbReference type="PROSITE" id="PS50017"/>
    </source>
</evidence>
<dbReference type="GO" id="GO:0007165">
    <property type="term" value="P:signal transduction"/>
    <property type="evidence" value="ECO:0007669"/>
    <property type="project" value="InterPro"/>
</dbReference>
<feature type="compositionally biased region" description="Low complexity" evidence="6">
    <location>
        <begin position="579"/>
        <end position="597"/>
    </location>
</feature>
<gene>
    <name evidence="10" type="primary">LOC115219348</name>
</gene>
<keyword evidence="7" id="KW-1133">Transmembrane helix</keyword>
<dbReference type="RefSeq" id="XP_029645369.1">
    <property type="nucleotide sequence ID" value="XM_029789509.2"/>
</dbReference>
<sequence length="915" mass="101138">MLDLCKTEKLKNKRLGSKNIHPVMYLDTSSVIFPGITGPSYMTPGFCGTPSHCRMSEDVIQHHQEAAGFQNRCHLEFTITLQLVDRAEEPRISSSKPETLTKETRDFLKEVTAELQECVPAVVLIQELESCISTDIKDQIELEYEIKGNEAAVNSLLHHLASSEHWQLRLAEALLSSSINLPDLAEKVKRSQEDLVSKNYHFSNKYSCGKNNNNYYKNTYKSLQNEVSRQWSIPDESKWESILPNLLGPLKRLDQEYPESWRLLALHLGYSLEEVSQLEDISLKTDSGSSLVNLIYNWLTHTKSDIDTLLIALGKMQDAQEVLNNTHVSEHMPYSVPFVEGNNMEPLVGDGQKLNSAPGLLPNSKFQNIQHEAGKDSALDAKHTLDSNKTINTASLDADNNNDLEEHRFMSNAVFLDTDAKNVSHYNDAASNHSSSGGDSDSKYEQKTEAVSEELFGEDLSQVSKDTEYESKILQRNEATLNIPNFNQVPENWSVRDDLQSDRNLVSPTLTPLLPQSSVISSMVTPDYSTSPSYSKESLPSSSSSSSSTKQETPEMSNFYSNSSSSDTSLSSPFFAKDSVSGSKSSSSLPQTGSTSPFAYSNTQKPKEAEELNETDTINQNSVLLESKLSSSNDVLEDSDKTITPDAENVAKAISEIPSESVKPSVETTSTPDHHIEDNSDVKAEILEPTVPESGFQNIASDALSDSEVNVVKTGGSFELSKGDSVAAFQSQMSGDTARDHSEKTSPKDGFQDEISLETKTTVPEETQHKKVLSETSHDRETPTLVAQKILPEEASALDSGFESKCEAEVMDSANTVDVFEADSQDILDKSLSKSEESLIKDEHGSHIEKSASEIVDSAIEAAIQIKAEQENKEKEEPASKIDFKRHFTPQNISYFVLGAAIFSTTLILLNKFWK</sequence>
<proteinExistence type="predicted"/>
<accession>A0A6P7T3Q2</accession>
<feature type="compositionally biased region" description="Basic and acidic residues" evidence="6">
    <location>
        <begin position="440"/>
        <end position="450"/>
    </location>
</feature>
<evidence type="ECO:0000313" key="9">
    <source>
        <dbReference type="Proteomes" id="UP000515154"/>
    </source>
</evidence>
<feature type="region of interest" description="Disordered" evidence="6">
    <location>
        <begin position="733"/>
        <end position="753"/>
    </location>
</feature>
<dbReference type="Gene3D" id="1.10.533.10">
    <property type="entry name" value="Death Domain, Fas"/>
    <property type="match status" value="1"/>
</dbReference>
<keyword evidence="9" id="KW-1185">Reference proteome</keyword>
<feature type="region of interest" description="Disordered" evidence="6">
    <location>
        <begin position="426"/>
        <end position="463"/>
    </location>
</feature>
<evidence type="ECO:0000256" key="3">
    <source>
        <dbReference type="ARBA" id="ARBA00022588"/>
    </source>
</evidence>
<organism evidence="9 10">
    <name type="scientific">Octopus sinensis</name>
    <name type="common">East Asian common octopus</name>
    <dbReference type="NCBI Taxonomy" id="2607531"/>
    <lineage>
        <taxon>Eukaryota</taxon>
        <taxon>Metazoa</taxon>
        <taxon>Spiralia</taxon>
        <taxon>Lophotrochozoa</taxon>
        <taxon>Mollusca</taxon>
        <taxon>Cephalopoda</taxon>
        <taxon>Coleoidea</taxon>
        <taxon>Octopodiformes</taxon>
        <taxon>Octopoda</taxon>
        <taxon>Incirrata</taxon>
        <taxon>Octopodidae</taxon>
        <taxon>Octopus</taxon>
    </lineage>
</organism>
<name>A0A6P7T3Q2_9MOLL</name>
<dbReference type="KEGG" id="osn:115219348"/>
<dbReference type="GO" id="GO:0045087">
    <property type="term" value="P:innate immune response"/>
    <property type="evidence" value="ECO:0007669"/>
    <property type="project" value="UniProtKB-KW"/>
</dbReference>
<keyword evidence="7" id="KW-0812">Transmembrane</keyword>
<keyword evidence="3" id="KW-0399">Innate immunity</keyword>
<evidence type="ECO:0000256" key="7">
    <source>
        <dbReference type="SAM" id="Phobius"/>
    </source>
</evidence>
<keyword evidence="4" id="KW-0832">Ubl conjugation</keyword>
<keyword evidence="7" id="KW-0472">Membrane</keyword>
<evidence type="ECO:0000256" key="5">
    <source>
        <dbReference type="ARBA" id="ARBA00022859"/>
    </source>
</evidence>
<protein>
    <submittedName>
        <fullName evidence="10">Uncharacterized protein LOC115219348</fullName>
    </submittedName>
</protein>
<feature type="compositionally biased region" description="Low complexity" evidence="6">
    <location>
        <begin position="557"/>
        <end position="572"/>
    </location>
</feature>
<feature type="region of interest" description="Disordered" evidence="6">
    <location>
        <begin position="656"/>
        <end position="678"/>
    </location>
</feature>
<evidence type="ECO:0000256" key="1">
    <source>
        <dbReference type="ARBA" id="ARBA00022499"/>
    </source>
</evidence>
<evidence type="ECO:0000256" key="6">
    <source>
        <dbReference type="SAM" id="MobiDB-lite"/>
    </source>
</evidence>
<keyword evidence="5" id="KW-0391">Immunity</keyword>
<feature type="region of interest" description="Disordered" evidence="6">
    <location>
        <begin position="525"/>
        <end position="617"/>
    </location>
</feature>